<reference evidence="2" key="1">
    <citation type="journal article" date="2023" name="Nat. Plants">
        <title>Single-cell RNA sequencing provides a high-resolution roadmap for understanding the multicellular compartmentation of specialized metabolism.</title>
        <authorList>
            <person name="Sun S."/>
            <person name="Shen X."/>
            <person name="Li Y."/>
            <person name="Li Y."/>
            <person name="Wang S."/>
            <person name="Li R."/>
            <person name="Zhang H."/>
            <person name="Shen G."/>
            <person name="Guo B."/>
            <person name="Wei J."/>
            <person name="Xu J."/>
            <person name="St-Pierre B."/>
            <person name="Chen S."/>
            <person name="Sun C."/>
        </authorList>
    </citation>
    <scope>NUCLEOTIDE SEQUENCE [LARGE SCALE GENOMIC DNA]</scope>
</reference>
<keyword evidence="2" id="KW-1185">Reference proteome</keyword>
<sequence length="786" mass="87625">MDMSQHPSSRDDPTSECRSFGGKVFSQPRKISRGILINSSAKYGPKNISEKAPVQSEVFLTSSKTNPAEDVNRIETINATDTAKNSLPLVQEISPLSSMRSLHQKVPISDAVHGPTEAICIESSQRQYDRIIVGRNDSNAEATEKLSFATAQEVVLEDKSKKAETRGCETLRMKLWEILGTVCSPSKQKLSDYDLNVGDKNFNSPQKKNGEHNTAVKSKQNSDTIESDSEFPNETVSRLVNRTLSRNHASNKLKKNRTRSTKSNHYKDIERKSIHFSKEGFSGRTSYGIRASSLNKNKSKNQDAATNACKTCSLDQGNLGEGQRVRNHGQVVPLGERSLSCGNEGGGDKEFDGRRKTEFNEPNQSSLIKMSNKLRNVIDSPKFQENGECQEDAGYSFLKNTMNEKLHAKSPPFEMGTSTKRSSPDIMPAEIGTPTQSVSSDSPPKGKSGGPDCNPAGPIFNPKGIQYFKSWLASKSNCYQSNSKINSSDDAGENDDTPSVNPGPIVQEEPKDTMSKSSSQDSDSETPGEDSHLKGCREQDFQFPKIGNAEMLTHVLHLNKRQRNLHGAVKGCSKFHQHSELEKEDGLTGYFLLFLNGVITLYVTCLFDRKLCCFESFREVALFPLALKKFKRKMNSVAEKRSAEILMSVAERINSQLQIAECQIQADVGKLTNHSKSKRKRLEMRYQELQEDLKTMHERFKKEVNEHIQHCMMTKEGLEAHQVELRAAAKKLRSSNRELLLQAEAAINAELSDAQRRITMIRTSARGKMLQLKNMVADCLQQGVSI</sequence>
<proteinExistence type="predicted"/>
<comment type="caution">
    <text evidence="1">The sequence shown here is derived from an EMBL/GenBank/DDBJ whole genome shotgun (WGS) entry which is preliminary data.</text>
</comment>
<organism evidence="1 2">
    <name type="scientific">Catharanthus roseus</name>
    <name type="common">Madagascar periwinkle</name>
    <name type="synonym">Vinca rosea</name>
    <dbReference type="NCBI Taxonomy" id="4058"/>
    <lineage>
        <taxon>Eukaryota</taxon>
        <taxon>Viridiplantae</taxon>
        <taxon>Streptophyta</taxon>
        <taxon>Embryophyta</taxon>
        <taxon>Tracheophyta</taxon>
        <taxon>Spermatophyta</taxon>
        <taxon>Magnoliopsida</taxon>
        <taxon>eudicotyledons</taxon>
        <taxon>Gunneridae</taxon>
        <taxon>Pentapetalae</taxon>
        <taxon>asterids</taxon>
        <taxon>lamiids</taxon>
        <taxon>Gentianales</taxon>
        <taxon>Apocynaceae</taxon>
        <taxon>Rauvolfioideae</taxon>
        <taxon>Vinceae</taxon>
        <taxon>Catharanthinae</taxon>
        <taxon>Catharanthus</taxon>
    </lineage>
</organism>
<evidence type="ECO:0000313" key="2">
    <source>
        <dbReference type="Proteomes" id="UP001060085"/>
    </source>
</evidence>
<gene>
    <name evidence="1" type="ORF">M9H77_00806</name>
</gene>
<accession>A0ACC0C3R9</accession>
<protein>
    <submittedName>
        <fullName evidence="1">Uncharacterized protein</fullName>
    </submittedName>
</protein>
<evidence type="ECO:0000313" key="1">
    <source>
        <dbReference type="EMBL" id="KAI5679579.1"/>
    </source>
</evidence>
<dbReference type="EMBL" id="CM044701">
    <property type="protein sequence ID" value="KAI5679579.1"/>
    <property type="molecule type" value="Genomic_DNA"/>
</dbReference>
<dbReference type="Proteomes" id="UP001060085">
    <property type="component" value="Linkage Group LG01"/>
</dbReference>
<name>A0ACC0C3R9_CATRO</name>